<dbReference type="Proteomes" id="UP000434957">
    <property type="component" value="Unassembled WGS sequence"/>
</dbReference>
<dbReference type="GO" id="GO:0005221">
    <property type="term" value="F:intracellularly cyclic nucleotide-activated monoatomic cation channel activity"/>
    <property type="evidence" value="ECO:0007669"/>
    <property type="project" value="InterPro"/>
</dbReference>
<keyword evidence="4" id="KW-0479">Metal-binding</keyword>
<evidence type="ECO:0000313" key="15">
    <source>
        <dbReference type="EMBL" id="KAE9333599.1"/>
    </source>
</evidence>
<protein>
    <recommendedName>
        <fullName evidence="14">Cyclic nucleotide-binding domain-containing protein</fullName>
    </recommendedName>
</protein>
<feature type="non-terminal residue" evidence="15">
    <location>
        <position position="1994"/>
    </location>
</feature>
<feature type="transmembrane region" description="Helical" evidence="13">
    <location>
        <begin position="751"/>
        <end position="773"/>
    </location>
</feature>
<name>A0A6A4F417_9STRA</name>
<keyword evidence="6" id="KW-0862">Zinc</keyword>
<feature type="transmembrane region" description="Helical" evidence="13">
    <location>
        <begin position="287"/>
        <end position="311"/>
    </location>
</feature>
<comment type="subcellular location">
    <subcellularLocation>
        <location evidence="1">Membrane</location>
        <topology evidence="1">Multi-pass membrane protein</topology>
    </subcellularLocation>
</comment>
<keyword evidence="10" id="KW-1071">Ligand-gated ion channel</keyword>
<evidence type="ECO:0000256" key="1">
    <source>
        <dbReference type="ARBA" id="ARBA00004141"/>
    </source>
</evidence>
<sequence length="1994" mass="225465">MVLYIFFTVPFRVAFYYNTRPSHQNHQWSSDLTIFGTLDCVADIIGLVQFLEFYQVWKTTFYELSPLTSLMSTKDRTSDTDRISTAKIMIRRLSSTHFPLGRVNWTISSIKALSSMPGDDASTSSSQQKYLLARNMELILELIALVPIEVIPVASGAFNTLHLVRVTKLCRLYRFSNCVKRIAKIYSDRDLIQQISSSGVDTLVRTITLGAGLCHWVACGYMLIAHAQCGVAFEDCATTIESSWVIRDRLLGASVGRKYGRTLYWASRTIVLLGYDDTTPVSNAETLYAVVVTILGALFGTSLLANFLFLFRFRNARYAAYSAHVDNAREYMRLQNIPRSVRHEVTAYFNYAWSTHQSLDSEEALQLLPQHLQSKVIATLRANRIAQVCFLMRESVEFINELALSLVRRVYSPGDQIIEPKVNAQMYFVIRGQVILANLSGNKPNECKTGNFFAEMCLLFPEVYVQRAIAKTFCELYVLTKAKFDEALTEYHQGSEHETRLHMAQTLERYALQLCKTKKILGLQDGYDNLSGRSSLGRFSAGRFSAGRLSAIRSKSSHGRSSTGTSVGRGSGGRTPASVGGQWKQRTNWRLPGSTFRLWWDTIRLVAIVYIAFEVPYFAVFISMTEGRHMFIVDTGMDLRYAVTMLAEAFFTLDLILRTRFFAFMDHSVMLSIVRPDLVFAAYRENGFFLDLLAWIPVGDFLDSFAVGSLQVHSSIFRLLRLLRLRLVPSLLRELTDSYGASSKLRIVGSLVLGVALMLHIVGCVWFEMALFLSASEPDQGDSAIYIAELTRAECLRHATLFQNCSWVKFDCYAHLGLEFPQENSNSLYQASFAYLRSVYWAMVTLTAVGYGDIVAYSTAESYFAAFWVFLGGIVNFGVMGAMSSTISNLTATHHHHMDKINTVNSIMERVSISKRLSAEVRRFYHQQFVGHKQAYESQLLSHLPDELCYQISSLLHSKAVKRVSLFDSASIEFLREVTGKFRHRTYQNGETICLEGDICREFFVFLQGSKANVFFRSRRVPIRALQAGDCYGVNEFLLKRSHAATIIAASLVHASVMSREQFDPIQRKYTDDLRDMKEEARGYWAEERAIMKRVMANLARIKLQPHLLQTPSLFYQRDNVFISSSDEDSNRGAYTAMDTFKSAWNSLITCWNVYNAVFVIFRICFHSHLNFTSSMSTAVWITDLSCDVCFAVDIYLRLYSFGTSEVNMENLVEQKVADKQYLRSGFKCDLMASLPIYTPFASGSLIASLSRLPRLIRCVNLWSYLDDAIVQIQQHFASRNVSAYLSPIKLLIVLVLVAHYAGCIFFFISERECQHLARCWMAHDPVLHNNPSVPMLYAKTFYWAITTLLLVGSREIVPRGMAGTIWTGFTCLCCTFVIGHIVGEISELILELGKETKQYKNRIASFESFANEHELSHGLRERVTYFFRVEFEQTKGTDMCRTIHDLSANLRLKFMLEIYGNSIEKLPISSFLTATQINNLALRLQSELFIPGDKILVEGTFGSRLCTLRKGMAAAYWTKSVASVAVLTEGAFFGEIAFFLPNQRRLATIRATTSCEVLHITKQDWQELWMPSDDPSDLNVQKHAQFAILGWVNSRLQRYQRGCLRTASRAKNADARRPSIKSTVKSGRRLSRFLVTREKDVVGPPANDGHALVWATTPPRKMSKVEICRIALAEVGQGQMVGFGIAACHLPPRPAKLPHFSIFFDQVTTPAAPPSTMSLSSRTICNALFTSGGTNVFVCNTCNNTYRSSNGYSNLLNHLRRHHPAYEQLARSALREGNALQLRVVDQRTVDVYRWVEWIVVDKLPFSFCERPNVRANTMLSKINRQTVKIYVVAIADCVEARMKRDLPSQFGVVLDGWTHGGRHYLAIFAVFNGKREGAGVVTQTSADVFDDIHCTTRQFVLLAFCPLEDETDLGAQSVFDLLADTLSRYDRPWQAVTFMVGDNCSVNQSIGRKVGAVPFIGCASHRFNLAMKDYLAKEDALLEKIHALMKRF</sequence>
<dbReference type="InterPro" id="IPR018490">
    <property type="entry name" value="cNMP-bd_dom_sf"/>
</dbReference>
<dbReference type="Pfam" id="PF00027">
    <property type="entry name" value="cNMP_binding"/>
    <property type="match status" value="3"/>
</dbReference>
<proteinExistence type="predicted"/>
<keyword evidence="11" id="KW-0407">Ion channel</keyword>
<dbReference type="SUPFAM" id="SSF51206">
    <property type="entry name" value="cAMP-binding domain-like"/>
    <property type="match status" value="3"/>
</dbReference>
<feature type="transmembrane region" description="Helical" evidence="13">
    <location>
        <begin position="1365"/>
        <end position="1383"/>
    </location>
</feature>
<dbReference type="GO" id="GO:0044877">
    <property type="term" value="F:protein-containing complex binding"/>
    <property type="evidence" value="ECO:0007669"/>
    <property type="project" value="TreeGrafter"/>
</dbReference>
<reference evidence="15 16" key="1">
    <citation type="submission" date="2018-08" db="EMBL/GenBank/DDBJ databases">
        <title>Genomic investigation of the strawberry pathogen Phytophthora fragariae indicates pathogenicity is determined by transcriptional variation in three key races.</title>
        <authorList>
            <person name="Adams T.M."/>
            <person name="Armitage A.D."/>
            <person name="Sobczyk M.K."/>
            <person name="Bates H.J."/>
            <person name="Dunwell J.M."/>
            <person name="Nellist C.F."/>
            <person name="Harrison R.J."/>
        </authorList>
    </citation>
    <scope>NUCLEOTIDE SEQUENCE [LARGE SCALE GENOMIC DNA]</scope>
    <source>
        <strain evidence="15 16">SCRP333</strain>
    </source>
</reference>
<dbReference type="GO" id="GO:0016020">
    <property type="term" value="C:membrane"/>
    <property type="evidence" value="ECO:0007669"/>
    <property type="project" value="UniProtKB-SubCell"/>
</dbReference>
<feature type="transmembrane region" description="Helical" evidence="13">
    <location>
        <begin position="598"/>
        <end position="619"/>
    </location>
</feature>
<evidence type="ECO:0000256" key="5">
    <source>
        <dbReference type="ARBA" id="ARBA00022771"/>
    </source>
</evidence>
<evidence type="ECO:0000256" key="3">
    <source>
        <dbReference type="ARBA" id="ARBA00022692"/>
    </source>
</evidence>
<evidence type="ECO:0000256" key="8">
    <source>
        <dbReference type="ARBA" id="ARBA00023065"/>
    </source>
</evidence>
<dbReference type="Gene3D" id="1.10.287.70">
    <property type="match status" value="3"/>
</dbReference>
<feature type="domain" description="Cyclic nucleotide-binding" evidence="14">
    <location>
        <begin position="390"/>
        <end position="488"/>
    </location>
</feature>
<dbReference type="InterPro" id="IPR050866">
    <property type="entry name" value="CNG_cation_channel"/>
</dbReference>
<comment type="caution">
    <text evidence="15">The sequence shown here is derived from an EMBL/GenBank/DDBJ whole genome shotgun (WGS) entry which is preliminary data.</text>
</comment>
<dbReference type="PROSITE" id="PS00888">
    <property type="entry name" value="CNMP_BINDING_1"/>
    <property type="match status" value="1"/>
</dbReference>
<dbReference type="InterPro" id="IPR014710">
    <property type="entry name" value="RmlC-like_jellyroll"/>
</dbReference>
<evidence type="ECO:0000256" key="7">
    <source>
        <dbReference type="ARBA" id="ARBA00022989"/>
    </source>
</evidence>
<feature type="domain" description="Cyclic nucleotide-binding" evidence="14">
    <location>
        <begin position="966"/>
        <end position="1080"/>
    </location>
</feature>
<feature type="region of interest" description="Disordered" evidence="12">
    <location>
        <begin position="551"/>
        <end position="582"/>
    </location>
</feature>
<dbReference type="GO" id="GO:0003677">
    <property type="term" value="F:DNA binding"/>
    <property type="evidence" value="ECO:0007669"/>
    <property type="project" value="InterPro"/>
</dbReference>
<dbReference type="GO" id="GO:0008270">
    <property type="term" value="F:zinc ion binding"/>
    <property type="evidence" value="ECO:0007669"/>
    <property type="project" value="UniProtKB-KW"/>
</dbReference>
<evidence type="ECO:0000256" key="12">
    <source>
        <dbReference type="SAM" id="MobiDB-lite"/>
    </source>
</evidence>
<evidence type="ECO:0000256" key="2">
    <source>
        <dbReference type="ARBA" id="ARBA00022448"/>
    </source>
</evidence>
<keyword evidence="9 13" id="KW-0472">Membrane</keyword>
<dbReference type="EMBL" id="QXFT01000900">
    <property type="protein sequence ID" value="KAE9333599.1"/>
    <property type="molecule type" value="Genomic_DNA"/>
</dbReference>
<evidence type="ECO:0000256" key="11">
    <source>
        <dbReference type="ARBA" id="ARBA00023303"/>
    </source>
</evidence>
<feature type="transmembrane region" description="Helical" evidence="13">
    <location>
        <begin position="863"/>
        <end position="883"/>
    </location>
</feature>
<keyword evidence="16" id="KW-1185">Reference proteome</keyword>
<keyword evidence="5" id="KW-0863">Zinc-finger</keyword>
<evidence type="ECO:0000256" key="4">
    <source>
        <dbReference type="ARBA" id="ARBA00022723"/>
    </source>
</evidence>
<dbReference type="Pfam" id="PF02892">
    <property type="entry name" value="zf-BED"/>
    <property type="match status" value="1"/>
</dbReference>
<dbReference type="PROSITE" id="PS50042">
    <property type="entry name" value="CNMP_BINDING_3"/>
    <property type="match status" value="3"/>
</dbReference>
<evidence type="ECO:0000256" key="6">
    <source>
        <dbReference type="ARBA" id="ARBA00022833"/>
    </source>
</evidence>
<dbReference type="Gene3D" id="1.10.287.630">
    <property type="entry name" value="Helix hairpin bin"/>
    <property type="match status" value="2"/>
</dbReference>
<accession>A0A6A4F417</accession>
<dbReference type="Gene3D" id="2.60.120.10">
    <property type="entry name" value="Jelly Rolls"/>
    <property type="match status" value="3"/>
</dbReference>
<evidence type="ECO:0000256" key="9">
    <source>
        <dbReference type="ARBA" id="ARBA00023136"/>
    </source>
</evidence>
<dbReference type="Pfam" id="PF00520">
    <property type="entry name" value="Ion_trans"/>
    <property type="match status" value="2"/>
</dbReference>
<feature type="transmembrane region" description="Helical" evidence="13">
    <location>
        <begin position="838"/>
        <end position="856"/>
    </location>
</feature>
<dbReference type="CDD" id="cd00038">
    <property type="entry name" value="CAP_ED"/>
    <property type="match status" value="3"/>
</dbReference>
<keyword evidence="3 13" id="KW-0812">Transmembrane</keyword>
<dbReference type="PANTHER" id="PTHR45638:SF11">
    <property type="entry name" value="CYCLIC NUCLEOTIDE-GATED CATION CHANNEL SUBUNIT A"/>
    <property type="match status" value="1"/>
</dbReference>
<keyword evidence="7 13" id="KW-1133">Transmembrane helix</keyword>
<evidence type="ECO:0000256" key="13">
    <source>
        <dbReference type="SAM" id="Phobius"/>
    </source>
</evidence>
<keyword evidence="8" id="KW-0406">Ion transport</keyword>
<keyword evidence="2" id="KW-0813">Transport</keyword>
<dbReference type="InterPro" id="IPR018488">
    <property type="entry name" value="cNMP-bd_CS"/>
</dbReference>
<feature type="transmembrane region" description="Helical" evidence="13">
    <location>
        <begin position="1144"/>
        <end position="1166"/>
    </location>
</feature>
<dbReference type="SUPFAM" id="SSF81324">
    <property type="entry name" value="Voltage-gated potassium channels"/>
    <property type="match status" value="3"/>
</dbReference>
<dbReference type="SMART" id="SM00100">
    <property type="entry name" value="cNMP"/>
    <property type="match status" value="3"/>
</dbReference>
<dbReference type="InterPro" id="IPR000595">
    <property type="entry name" value="cNMP-bd_dom"/>
</dbReference>
<dbReference type="InterPro" id="IPR003656">
    <property type="entry name" value="Znf_BED"/>
</dbReference>
<dbReference type="PANTHER" id="PTHR45638">
    <property type="entry name" value="CYCLIC NUCLEOTIDE-GATED CATION CHANNEL SUBUNIT A"/>
    <property type="match status" value="1"/>
</dbReference>
<gene>
    <name evidence="15" type="ORF">PR003_g13944</name>
</gene>
<dbReference type="InterPro" id="IPR005821">
    <property type="entry name" value="Ion_trans_dom"/>
</dbReference>
<feature type="domain" description="Cyclic nucleotide-binding" evidence="14">
    <location>
        <begin position="1469"/>
        <end position="1587"/>
    </location>
</feature>
<evidence type="ECO:0000313" key="16">
    <source>
        <dbReference type="Proteomes" id="UP000434957"/>
    </source>
</evidence>
<feature type="transmembrane region" description="Helical" evidence="13">
    <location>
        <begin position="1336"/>
        <end position="1353"/>
    </location>
</feature>
<evidence type="ECO:0000259" key="14">
    <source>
        <dbReference type="PROSITE" id="PS50042"/>
    </source>
</evidence>
<organism evidence="15 16">
    <name type="scientific">Phytophthora rubi</name>
    <dbReference type="NCBI Taxonomy" id="129364"/>
    <lineage>
        <taxon>Eukaryota</taxon>
        <taxon>Sar</taxon>
        <taxon>Stramenopiles</taxon>
        <taxon>Oomycota</taxon>
        <taxon>Peronosporomycetes</taxon>
        <taxon>Peronosporales</taxon>
        <taxon>Peronosporaceae</taxon>
        <taxon>Phytophthora</taxon>
    </lineage>
</organism>
<feature type="transmembrane region" description="Helical" evidence="13">
    <location>
        <begin position="1289"/>
        <end position="1309"/>
    </location>
</feature>
<evidence type="ECO:0000256" key="10">
    <source>
        <dbReference type="ARBA" id="ARBA00023286"/>
    </source>
</evidence>
<feature type="transmembrane region" description="Helical" evidence="13">
    <location>
        <begin position="639"/>
        <end position="657"/>
    </location>
</feature>